<dbReference type="OrthoDB" id="8116188at2"/>
<name>A0A1C2EBQ9_9HYPH</name>
<dbReference type="RefSeq" id="WP_024925900.1">
    <property type="nucleotide sequence ID" value="NZ_MDEO01000021.1"/>
</dbReference>
<dbReference type="Proteomes" id="UP000094412">
    <property type="component" value="Unassembled WGS sequence"/>
</dbReference>
<proteinExistence type="predicted"/>
<evidence type="ECO:0000313" key="1">
    <source>
        <dbReference type="EMBL" id="OCX24464.1"/>
    </source>
</evidence>
<dbReference type="EMBL" id="MDEO01000021">
    <property type="protein sequence ID" value="OCX24464.1"/>
    <property type="molecule type" value="Genomic_DNA"/>
</dbReference>
<keyword evidence="2" id="KW-1185">Reference proteome</keyword>
<comment type="caution">
    <text evidence="1">The sequence shown here is derived from an EMBL/GenBank/DDBJ whole genome shotgun (WGS) entry which is preliminary data.</text>
</comment>
<sequence length="68" mass="7741">MQIEHEIDALLSREHAGSIIDRLMSMPRPNDDAKVSNEWDRAVAGRFEIHLAKQMRDLIDGGDNRRAA</sequence>
<reference evidence="1 2" key="1">
    <citation type="submission" date="2016-08" db="EMBL/GenBank/DDBJ databases">
        <title>Whole genome sequence of Mesorhizobium sp. strain UASWS1009 isolated from industrial sewage.</title>
        <authorList>
            <person name="Crovadore J."/>
            <person name="Calmin G."/>
            <person name="Chablais R."/>
            <person name="Cochard B."/>
            <person name="Lefort F."/>
        </authorList>
    </citation>
    <scope>NUCLEOTIDE SEQUENCE [LARGE SCALE GENOMIC DNA]</scope>
    <source>
        <strain evidence="1 2">UASWS1009</strain>
    </source>
</reference>
<dbReference type="STRING" id="1566387.QV13_01865"/>
<organism evidence="1 2">
    <name type="scientific">Mesorhizobium hungaricum</name>
    <dbReference type="NCBI Taxonomy" id="1566387"/>
    <lineage>
        <taxon>Bacteria</taxon>
        <taxon>Pseudomonadati</taxon>
        <taxon>Pseudomonadota</taxon>
        <taxon>Alphaproteobacteria</taxon>
        <taxon>Hyphomicrobiales</taxon>
        <taxon>Phyllobacteriaceae</taxon>
        <taxon>Mesorhizobium</taxon>
    </lineage>
</organism>
<gene>
    <name evidence="1" type="ORF">QV13_01865</name>
</gene>
<dbReference type="AlphaFoldDB" id="A0A1C2EBQ9"/>
<protein>
    <submittedName>
        <fullName evidence="1">Uncharacterized protein</fullName>
    </submittedName>
</protein>
<accession>A0A1C2EBQ9</accession>
<evidence type="ECO:0000313" key="2">
    <source>
        <dbReference type="Proteomes" id="UP000094412"/>
    </source>
</evidence>